<sequence length="122" mass="13973">MRFRLDAPRQQRPEADPERPAERWTHPDSNTQWQEDRETAVLCHWHGVVENIPAYSPADLDSICSSGNNNQPSGPRIRRGELRDGATEQLNRQIEKPHTEGIPEHGHTPCRSVGQRRPLVRS</sequence>
<name>A0ACC2F3W0_DALPE</name>
<evidence type="ECO:0000313" key="1">
    <source>
        <dbReference type="EMBL" id="KAJ7986043.1"/>
    </source>
</evidence>
<keyword evidence="2" id="KW-1185">Reference proteome</keyword>
<protein>
    <submittedName>
        <fullName evidence="1">Uncharacterized protein</fullName>
    </submittedName>
</protein>
<accession>A0ACC2F3W0</accession>
<dbReference type="Proteomes" id="UP001157502">
    <property type="component" value="Chromosome 35"/>
</dbReference>
<evidence type="ECO:0000313" key="2">
    <source>
        <dbReference type="Proteomes" id="UP001157502"/>
    </source>
</evidence>
<comment type="caution">
    <text evidence="1">The sequence shown here is derived from an EMBL/GenBank/DDBJ whole genome shotgun (WGS) entry which is preliminary data.</text>
</comment>
<reference evidence="1" key="1">
    <citation type="submission" date="2021-05" db="EMBL/GenBank/DDBJ databases">
        <authorList>
            <person name="Pan Q."/>
            <person name="Jouanno E."/>
            <person name="Zahm M."/>
            <person name="Klopp C."/>
            <person name="Cabau C."/>
            <person name="Louis A."/>
            <person name="Berthelot C."/>
            <person name="Parey E."/>
            <person name="Roest Crollius H."/>
            <person name="Montfort J."/>
            <person name="Robinson-Rechavi M."/>
            <person name="Bouchez O."/>
            <person name="Lampietro C."/>
            <person name="Lopez Roques C."/>
            <person name="Donnadieu C."/>
            <person name="Postlethwait J."/>
            <person name="Bobe J."/>
            <person name="Dillon D."/>
            <person name="Chandos A."/>
            <person name="von Hippel F."/>
            <person name="Guiguen Y."/>
        </authorList>
    </citation>
    <scope>NUCLEOTIDE SEQUENCE</scope>
    <source>
        <strain evidence="1">YG-Jan2019</strain>
    </source>
</reference>
<dbReference type="EMBL" id="CM055762">
    <property type="protein sequence ID" value="KAJ7986043.1"/>
    <property type="molecule type" value="Genomic_DNA"/>
</dbReference>
<proteinExistence type="predicted"/>
<organism evidence="1 2">
    <name type="scientific">Dallia pectoralis</name>
    <name type="common">Alaska blackfish</name>
    <dbReference type="NCBI Taxonomy" id="75939"/>
    <lineage>
        <taxon>Eukaryota</taxon>
        <taxon>Metazoa</taxon>
        <taxon>Chordata</taxon>
        <taxon>Craniata</taxon>
        <taxon>Vertebrata</taxon>
        <taxon>Euteleostomi</taxon>
        <taxon>Actinopterygii</taxon>
        <taxon>Neopterygii</taxon>
        <taxon>Teleostei</taxon>
        <taxon>Protacanthopterygii</taxon>
        <taxon>Esociformes</taxon>
        <taxon>Umbridae</taxon>
        <taxon>Dallia</taxon>
    </lineage>
</organism>
<gene>
    <name evidence="1" type="ORF">DPEC_G00346720</name>
</gene>